<keyword evidence="18" id="KW-1185">Reference proteome</keyword>
<proteinExistence type="inferred from homology"/>
<evidence type="ECO:0000256" key="2">
    <source>
        <dbReference type="ARBA" id="ARBA00007577"/>
    </source>
</evidence>
<name>A0A2P6NLZ0_9EUKA</name>
<dbReference type="PANTHER" id="PTHR43394">
    <property type="entry name" value="ATP-DEPENDENT PERMEASE MDL1, MITOCHONDRIAL"/>
    <property type="match status" value="1"/>
</dbReference>
<feature type="transmembrane region" description="Helical" evidence="13">
    <location>
        <begin position="1020"/>
        <end position="1039"/>
    </location>
</feature>
<dbReference type="InterPro" id="IPR036640">
    <property type="entry name" value="ABC1_TM_sf"/>
</dbReference>
<dbReference type="STRING" id="1890364.A0A2P6NLZ0"/>
<dbReference type="OrthoDB" id="6500128at2759"/>
<evidence type="ECO:0000256" key="9">
    <source>
        <dbReference type="ARBA" id="ARBA00023136"/>
    </source>
</evidence>
<dbReference type="InterPro" id="IPR027417">
    <property type="entry name" value="P-loop_NTPase"/>
</dbReference>
<evidence type="ECO:0000256" key="5">
    <source>
        <dbReference type="ARBA" id="ARBA00022737"/>
    </source>
</evidence>
<feature type="transmembrane region" description="Helical" evidence="13">
    <location>
        <begin position="1669"/>
        <end position="1686"/>
    </location>
</feature>
<feature type="transmembrane region" description="Helical" evidence="13">
    <location>
        <begin position="1587"/>
        <end position="1610"/>
    </location>
</feature>
<dbReference type="FunFam" id="1.20.1560.10:FF:000018">
    <property type="entry name" value="ATP-binding cassette subfamily B member 11"/>
    <property type="match status" value="1"/>
</dbReference>
<feature type="domain" description="ABC transporter" evidence="15">
    <location>
        <begin position="1867"/>
        <end position="2106"/>
    </location>
</feature>
<keyword evidence="9 13" id="KW-0472">Membrane</keyword>
<keyword evidence="10" id="KW-0325">Glycoprotein</keyword>
<dbReference type="InterPro" id="IPR039421">
    <property type="entry name" value="Type_1_exporter"/>
</dbReference>
<evidence type="ECO:0000259" key="15">
    <source>
        <dbReference type="PROSITE" id="PS50893"/>
    </source>
</evidence>
<dbReference type="PROSITE" id="PS00211">
    <property type="entry name" value="ABC_TRANSPORTER_1"/>
    <property type="match status" value="2"/>
</dbReference>
<dbReference type="Gene3D" id="3.30.530.20">
    <property type="match status" value="1"/>
</dbReference>
<dbReference type="InterPro" id="IPR023393">
    <property type="entry name" value="START-like_dom_sf"/>
</dbReference>
<dbReference type="SMART" id="SM00323">
    <property type="entry name" value="RasGAP"/>
    <property type="match status" value="1"/>
</dbReference>
<feature type="transmembrane region" description="Helical" evidence="13">
    <location>
        <begin position="1121"/>
        <end position="1144"/>
    </location>
</feature>
<protein>
    <submittedName>
        <fullName evidence="17">ATP-binding cassette, sub-family B (MDR/TAP), member 1</fullName>
    </submittedName>
</protein>
<dbReference type="SMART" id="SM00382">
    <property type="entry name" value="AAA"/>
    <property type="match status" value="2"/>
</dbReference>
<dbReference type="Proteomes" id="UP000241769">
    <property type="component" value="Unassembled WGS sequence"/>
</dbReference>
<keyword evidence="6" id="KW-0547">Nucleotide-binding</keyword>
<evidence type="ECO:0000259" key="14">
    <source>
        <dbReference type="PROSITE" id="PS50018"/>
    </source>
</evidence>
<feature type="domain" description="Ras-GAP" evidence="14">
    <location>
        <begin position="331"/>
        <end position="532"/>
    </location>
</feature>
<dbReference type="EMBL" id="MDYQ01000052">
    <property type="protein sequence ID" value="PRP84985.1"/>
    <property type="molecule type" value="Genomic_DNA"/>
</dbReference>
<dbReference type="InterPro" id="IPR003439">
    <property type="entry name" value="ABC_transporter-like_ATP-bd"/>
</dbReference>
<keyword evidence="8 13" id="KW-1133">Transmembrane helix</keyword>
<evidence type="ECO:0000256" key="3">
    <source>
        <dbReference type="ARBA" id="ARBA00022448"/>
    </source>
</evidence>
<comment type="subunit">
    <text evidence="11">Interacts with 1-naphthylphthalamic acid (NPA).</text>
</comment>
<evidence type="ECO:0000313" key="18">
    <source>
        <dbReference type="Proteomes" id="UP000241769"/>
    </source>
</evidence>
<evidence type="ECO:0000313" key="17">
    <source>
        <dbReference type="EMBL" id="PRP84985.1"/>
    </source>
</evidence>
<dbReference type="PROSITE" id="PS50018">
    <property type="entry name" value="RAS_GTPASE_ACTIV_2"/>
    <property type="match status" value="1"/>
</dbReference>
<feature type="domain" description="ABC transmembrane type-1" evidence="16">
    <location>
        <begin position="899"/>
        <end position="1177"/>
    </location>
</feature>
<feature type="transmembrane region" description="Helical" evidence="13">
    <location>
        <begin position="947"/>
        <end position="968"/>
    </location>
</feature>
<dbReference type="Pfam" id="PF00005">
    <property type="entry name" value="ABC_tran"/>
    <property type="match status" value="2"/>
</dbReference>
<reference evidence="17 18" key="1">
    <citation type="journal article" date="2018" name="Genome Biol. Evol.">
        <title>Multiple Roots of Fruiting Body Formation in Amoebozoa.</title>
        <authorList>
            <person name="Hillmann F."/>
            <person name="Forbes G."/>
            <person name="Novohradska S."/>
            <person name="Ferling I."/>
            <person name="Riege K."/>
            <person name="Groth M."/>
            <person name="Westermann M."/>
            <person name="Marz M."/>
            <person name="Spaller T."/>
            <person name="Winckler T."/>
            <person name="Schaap P."/>
            <person name="Glockner G."/>
        </authorList>
    </citation>
    <scope>NUCLEOTIDE SEQUENCE [LARGE SCALE GENOMIC DNA]</scope>
    <source>
        <strain evidence="17 18">Jena</strain>
    </source>
</reference>
<accession>A0A2P6NLZ0</accession>
<evidence type="ECO:0000259" key="16">
    <source>
        <dbReference type="PROSITE" id="PS50929"/>
    </source>
</evidence>
<dbReference type="InParanoid" id="A0A2P6NLZ0"/>
<evidence type="ECO:0000256" key="4">
    <source>
        <dbReference type="ARBA" id="ARBA00022692"/>
    </source>
</evidence>
<dbReference type="InterPro" id="IPR011527">
    <property type="entry name" value="ABC1_TM_dom"/>
</dbReference>
<feature type="transmembrane region" description="Helical" evidence="13">
    <location>
        <begin position="1045"/>
        <end position="1066"/>
    </location>
</feature>
<feature type="compositionally biased region" description="Basic and acidic residues" evidence="12">
    <location>
        <begin position="245"/>
        <end position="257"/>
    </location>
</feature>
<dbReference type="SUPFAM" id="SSF90123">
    <property type="entry name" value="ABC transporter transmembrane region"/>
    <property type="match status" value="2"/>
</dbReference>
<evidence type="ECO:0000256" key="11">
    <source>
        <dbReference type="ARBA" id="ARBA00062948"/>
    </source>
</evidence>
<feature type="compositionally biased region" description="Polar residues" evidence="12">
    <location>
        <begin position="115"/>
        <end position="142"/>
    </location>
</feature>
<evidence type="ECO:0000256" key="1">
    <source>
        <dbReference type="ARBA" id="ARBA00004651"/>
    </source>
</evidence>
<keyword evidence="7 17" id="KW-0067">ATP-binding</keyword>
<dbReference type="Gene3D" id="1.10.506.10">
    <property type="entry name" value="GTPase Activation - p120gap, domain 1"/>
    <property type="match status" value="1"/>
</dbReference>
<evidence type="ECO:0000256" key="12">
    <source>
        <dbReference type="SAM" id="MobiDB-lite"/>
    </source>
</evidence>
<gene>
    <name evidence="17" type="ORF">PROFUN_07273</name>
</gene>
<feature type="domain" description="ABC transporter" evidence="15">
    <location>
        <begin position="1212"/>
        <end position="1451"/>
    </location>
</feature>
<organism evidence="17 18">
    <name type="scientific">Planoprotostelium fungivorum</name>
    <dbReference type="NCBI Taxonomy" id="1890364"/>
    <lineage>
        <taxon>Eukaryota</taxon>
        <taxon>Amoebozoa</taxon>
        <taxon>Evosea</taxon>
        <taxon>Variosea</taxon>
        <taxon>Cavosteliida</taxon>
        <taxon>Cavosteliaceae</taxon>
        <taxon>Planoprotostelium</taxon>
    </lineage>
</organism>
<dbReference type="SUPFAM" id="SSF48350">
    <property type="entry name" value="GTPase activation domain, GAP"/>
    <property type="match status" value="1"/>
</dbReference>
<dbReference type="SUPFAM" id="SSF55961">
    <property type="entry name" value="Bet v1-like"/>
    <property type="match status" value="1"/>
</dbReference>
<feature type="transmembrane region" description="Helical" evidence="13">
    <location>
        <begin position="1150"/>
        <end position="1169"/>
    </location>
</feature>
<feature type="domain" description="ABC transmembrane type-1" evidence="16">
    <location>
        <begin position="1543"/>
        <end position="1833"/>
    </location>
</feature>
<dbReference type="CDD" id="cd03249">
    <property type="entry name" value="ABC_MTABC3_MDL1_MDL2"/>
    <property type="match status" value="2"/>
</dbReference>
<feature type="transmembrane region" description="Helical" evidence="13">
    <location>
        <begin position="1781"/>
        <end position="1801"/>
    </location>
</feature>
<dbReference type="Gene3D" id="1.20.1560.10">
    <property type="entry name" value="ABC transporter type 1, transmembrane domain"/>
    <property type="match status" value="1"/>
</dbReference>
<evidence type="ECO:0000256" key="6">
    <source>
        <dbReference type="ARBA" id="ARBA00022741"/>
    </source>
</evidence>
<evidence type="ECO:0000256" key="10">
    <source>
        <dbReference type="ARBA" id="ARBA00023180"/>
    </source>
</evidence>
<comment type="similarity">
    <text evidence="2">Belongs to the ABC transporter superfamily. ABCB family. Multidrug resistance exporter (TC 3.A.1.201) subfamily.</text>
</comment>
<evidence type="ECO:0000256" key="13">
    <source>
        <dbReference type="SAM" id="Phobius"/>
    </source>
</evidence>
<evidence type="ECO:0000256" key="7">
    <source>
        <dbReference type="ARBA" id="ARBA00022840"/>
    </source>
</evidence>
<dbReference type="InterPro" id="IPR017871">
    <property type="entry name" value="ABC_transporter-like_CS"/>
</dbReference>
<dbReference type="InterPro" id="IPR003593">
    <property type="entry name" value="AAA+_ATPase"/>
</dbReference>
<dbReference type="PANTHER" id="PTHR43394:SF27">
    <property type="entry name" value="ATP-DEPENDENT TRANSLOCASE ABCB1-LIKE"/>
    <property type="match status" value="1"/>
</dbReference>
<feature type="transmembrane region" description="Helical" evidence="13">
    <location>
        <begin position="1541"/>
        <end position="1567"/>
    </location>
</feature>
<feature type="transmembrane region" description="Helical" evidence="13">
    <location>
        <begin position="895"/>
        <end position="917"/>
    </location>
</feature>
<feature type="region of interest" description="Disordered" evidence="12">
    <location>
        <begin position="853"/>
        <end position="877"/>
    </location>
</feature>
<comment type="caution">
    <text evidence="17">The sequence shown here is derived from an EMBL/GenBank/DDBJ whole genome shotgun (WGS) entry which is preliminary data.</text>
</comment>
<dbReference type="CDD" id="cd04519">
    <property type="entry name" value="RasGAP"/>
    <property type="match status" value="1"/>
</dbReference>
<dbReference type="FunFam" id="3.40.50.300:FF:000066">
    <property type="entry name" value="ABC transporter B family member 1"/>
    <property type="match status" value="1"/>
</dbReference>
<feature type="region of interest" description="Disordered" evidence="12">
    <location>
        <begin position="214"/>
        <end position="293"/>
    </location>
</feature>
<dbReference type="FunCoup" id="A0A2P6NLZ0">
    <property type="interactions" value="26"/>
</dbReference>
<dbReference type="GO" id="GO:0005524">
    <property type="term" value="F:ATP binding"/>
    <property type="evidence" value="ECO:0007669"/>
    <property type="project" value="UniProtKB-KW"/>
</dbReference>
<dbReference type="InterPro" id="IPR008936">
    <property type="entry name" value="Rho_GTPase_activation_prot"/>
</dbReference>
<feature type="non-terminal residue" evidence="17">
    <location>
        <position position="1"/>
    </location>
</feature>
<dbReference type="InterPro" id="IPR001936">
    <property type="entry name" value="RasGAP_dom"/>
</dbReference>
<keyword evidence="3" id="KW-0813">Transport</keyword>
<comment type="subcellular location">
    <subcellularLocation>
        <location evidence="1">Cell membrane</location>
        <topology evidence="1">Multi-pass membrane protein</topology>
    </subcellularLocation>
</comment>
<feature type="transmembrane region" description="Helical" evidence="13">
    <location>
        <begin position="1807"/>
        <end position="1826"/>
    </location>
</feature>
<dbReference type="Gene3D" id="3.40.50.300">
    <property type="entry name" value="P-loop containing nucleotide triphosphate hydrolases"/>
    <property type="match status" value="2"/>
</dbReference>
<dbReference type="CDD" id="cd18577">
    <property type="entry name" value="ABC_6TM_Pgp_ABCB1_D1_like"/>
    <property type="match status" value="1"/>
</dbReference>
<dbReference type="GO" id="GO:0015421">
    <property type="term" value="F:ABC-type oligopeptide transporter activity"/>
    <property type="evidence" value="ECO:0007669"/>
    <property type="project" value="TreeGrafter"/>
</dbReference>
<keyword evidence="5" id="KW-0677">Repeat</keyword>
<dbReference type="GO" id="GO:0005886">
    <property type="term" value="C:plasma membrane"/>
    <property type="evidence" value="ECO:0007669"/>
    <property type="project" value="UniProtKB-SubCell"/>
</dbReference>
<feature type="region of interest" description="Disordered" evidence="12">
    <location>
        <begin position="103"/>
        <end position="163"/>
    </location>
</feature>
<dbReference type="SUPFAM" id="SSF52540">
    <property type="entry name" value="P-loop containing nucleoside triphosphate hydrolases"/>
    <property type="match status" value="2"/>
</dbReference>
<keyword evidence="4 13" id="KW-0812">Transmembrane</keyword>
<sequence length="2113" mass="234464">ARKDVSQHLPSFRQAVTFNSSTAPGGMSNPGVMRHRPSMVEMDEQLEKCEAAEVLCPWEVTHEAGPARMRDSHMSTCKFHWARDIIRPLLLRIEQLEVKEATRVREARSRDLDRNNSTSSDFSLGEQSVHSASTEPIITRGQSPEKRRGGSQSNKRPVSLEISKVEMNGEGHRSLFTEITSRKMKGKRDKKKASTISISAAEMAVERENFKKEMGYDVDKSQPHYLTPSRSISTPEVPSGEGPTDTERKSSRRENESSKLTWTFNPAHSLGGKLMTSSSRQAPRKSSSVGSLPDLQINSSEDILSEELFSDMTILFKDLDKLSALFSASMNVTDFPQLLYKFFESHDQHLNLLRWSVQHEVASQRCTEDPQGLFREESFATKLFHVIFFTKVGDVNHAYLQEVIEPLLNDIRGCTQSLEIEDSRVPTGQKIDTSYNCKWFIHRAIELVDRLSNRSHLATGIWTEALIILRDEISRKFKSPNKYVGGILFLRYICPALMFPGRHGYLKEDEKLTDLAQRHLIVAGKTLQMLANGDLISRERPHHEIFNKYISKHYPKGREEQTVPTNLIDPEISKKNLITCLRTQLVAKQEYILSQHLRKFNLLMSHNASTEEYRLAMHRKETETMVYYRRMEGSGTSFKVVTRMPVTLSVVRDFLKENEIHTTNPTFTSHSLVGKLDESRSDFYMISPSVKRDWLYTYYFTEEPTRMISLWYSTHRTHDILEGYLRANIIVGGCIVTEGPPNQVVFTYIYHADAKGATWVTTREVAEELQRGCSHARTLNPELASLARGNARGNTMFGRLPKFVTLSNAMTRGTSVISHRVDLNRPQGRGLPSSNDMGKVKTTENEVELVTPEETKALDPAAVDEKEKKKDEKPPPPPSVPFFHLFRFASTKDKILLTVAIIASITIGVLVPLQILIFGDLVSNLTPALANPTTDNLLNALLPTIKAITGIGAGMLVGGYIAQCCWVLSGENQVRRIRQLYVHAILRQDMEWFDKGEQGSLNTRLANDTQLIQDAISEKAGATLQAFAQFIAGLIIAFIKGWRLALVIMACLPIMGILGGIMMTFLTKFMTSGQDAYAEAGGIAEQALGGLKTVYAFSLQKRFLKKYEEKLDNAKAINIKAGWIIGIGFGVFMFVLFASYGLAFWYGAKLVLTVFLSLVIGAMALMQIAPHLQAFGSGRAAAFQVFQTIDRVPQVDTDDRTGKCPDTVTGAITFKNVKFNYPTRPDVPILKDLSLDIKPGTTVAFVGPSGSGKSTSVSLVQRFYDPVEGTVELDGNDLKSLDVKWLRRQIGIVSQEPVLFNMSIRDNLLQGLVDGAEANEEEIIEACKKANCHNFITQLPRGYDTLVGDHGGMMSGGQKQRIAIARALLKDPRILLLDEATSALDTASERLVQKALDAASKDRTTIVIAHRLSTIKNADLIVVMEKGDLVEKGNHDELYALGGVYTKLVDKQKIKMQEDPSAARIEEPLDDEALEQELAKEREQLSAKIAVSNGEETLISMDGVVRVKSKRELSEEAKEKKMQQRAPVFRVLGMMKPDAHLLFLGVLGALGFGAVMPCYALIFSKVIVVLSVTQTASDNSGLGGANLYAFLFAMIGLGAFLTVAVQVVSFETAGARLTRLIRSKTFSALLRQEAGFFDLEGNSMGALTSALATDAAGVGDMVTKTWGDMFQLVSAFITGIIISFVYSWRLSLVIMCGIPFTATGTALEARVHQGFEDKTKKAYTQSGEIASEAIKEIRTVKSLTREAFWEDRYVKNIEYPHRLALRKAYLASLGYGTQQGFNMWITALGFYAGIRFVGAGMGNFEDVFVVLIVLLTMSSTMGRASLFVSKFVKGKHCAINTFELLDRKTLIDPEADGEDLGDVKGDIDLKDISFRYPARPDIPIFTGNFGFSARQAQTVALVGPSGCGKSTSIGMLERFYDPSSGVVSVDGRDTKKVTVTSLRRDMALVGQEPVLFDMSIRENLKFGSDRDDVTDEEVNEAARTANIHNFISELPDGYETRVGDKGSQLSGGQKQRIAIARALIRKPKILLLDEATSALDSESEKLVQEALDRAAAGRTTITIAHRLSTIQNADVICVVKDGKVVEQGKHFDLIALNGVYKELVDQQDLNALN</sequence>
<feature type="compositionally biased region" description="Low complexity" evidence="12">
    <location>
        <begin position="277"/>
        <end position="288"/>
    </location>
</feature>
<feature type="compositionally biased region" description="Basic and acidic residues" evidence="12">
    <location>
        <begin position="853"/>
        <end position="874"/>
    </location>
</feature>
<dbReference type="FunFam" id="3.40.50.300:FF:000205">
    <property type="entry name" value="ABC transporter B family member 4"/>
    <property type="match status" value="1"/>
</dbReference>
<feature type="compositionally biased region" description="Basic and acidic residues" evidence="12">
    <location>
        <begin position="103"/>
        <end position="114"/>
    </location>
</feature>
<dbReference type="PROSITE" id="PS50893">
    <property type="entry name" value="ABC_TRANSPORTER_2"/>
    <property type="match status" value="2"/>
</dbReference>
<evidence type="ECO:0000256" key="8">
    <source>
        <dbReference type="ARBA" id="ARBA00022989"/>
    </source>
</evidence>
<dbReference type="GO" id="GO:0005743">
    <property type="term" value="C:mitochondrial inner membrane"/>
    <property type="evidence" value="ECO:0007669"/>
    <property type="project" value="TreeGrafter"/>
</dbReference>
<dbReference type="GO" id="GO:0090374">
    <property type="term" value="P:oligopeptide export from mitochondrion"/>
    <property type="evidence" value="ECO:0007669"/>
    <property type="project" value="TreeGrafter"/>
</dbReference>
<dbReference type="Pfam" id="PF00664">
    <property type="entry name" value="ABC_membrane"/>
    <property type="match status" value="2"/>
</dbReference>
<dbReference type="GO" id="GO:0016887">
    <property type="term" value="F:ATP hydrolysis activity"/>
    <property type="evidence" value="ECO:0007669"/>
    <property type="project" value="InterPro"/>
</dbReference>
<dbReference type="CDD" id="cd18578">
    <property type="entry name" value="ABC_6TM_Pgp_ABCB1_D2_like"/>
    <property type="match status" value="1"/>
</dbReference>
<dbReference type="PROSITE" id="PS50929">
    <property type="entry name" value="ABC_TM1F"/>
    <property type="match status" value="2"/>
</dbReference>